<keyword evidence="3" id="KW-1185">Reference proteome</keyword>
<dbReference type="Pfam" id="PF13456">
    <property type="entry name" value="RVT_3"/>
    <property type="match status" value="1"/>
</dbReference>
<keyword evidence="2" id="KW-0695">RNA-directed DNA polymerase</keyword>
<sequence length="325" mass="36175">MDTKLWFNIWVGEQPLIDYDGINLDLINDISALVSSIIVNKRWHLEELSAICPQDINNKILSIPLPVHSQLPDVLIWGKSPDGIYSAKSRYQFLSGSQESKLSHDFREKIPSFFVTDDLTFWFLSSADYRSSTEGTRDIEFLNICYDIWKMRNAYVIEGKLPNKVKMCRDIVLNIENARAVFGNSSRGPSRDSINVGWVKPKNGFIKLNTDGSSIGNPGPVGVGGLFRDSDGRWLLGFSGSIGYQTNMFAELNAIKHGLALASREPSDFIHNPKSSNGPMLSNGLLRALPHVLLIDFSNVKCDAISHISAFAPNMGNLDGEVLFH</sequence>
<dbReference type="GO" id="GO:0004523">
    <property type="term" value="F:RNA-DNA hybrid ribonuclease activity"/>
    <property type="evidence" value="ECO:0007669"/>
    <property type="project" value="InterPro"/>
</dbReference>
<dbReference type="Gene3D" id="3.30.420.10">
    <property type="entry name" value="Ribonuclease H-like superfamily/Ribonuclease H"/>
    <property type="match status" value="1"/>
</dbReference>
<proteinExistence type="predicted"/>
<name>A0A835C7W9_9FABA</name>
<dbReference type="EMBL" id="JAAIUW010000004">
    <property type="protein sequence ID" value="KAF7834434.1"/>
    <property type="molecule type" value="Genomic_DNA"/>
</dbReference>
<dbReference type="InterPro" id="IPR012337">
    <property type="entry name" value="RNaseH-like_sf"/>
</dbReference>
<dbReference type="Proteomes" id="UP000634136">
    <property type="component" value="Unassembled WGS sequence"/>
</dbReference>
<keyword evidence="2" id="KW-0548">Nucleotidyltransferase</keyword>
<dbReference type="CDD" id="cd06222">
    <property type="entry name" value="RNase_H_like"/>
    <property type="match status" value="1"/>
</dbReference>
<reference evidence="2" key="1">
    <citation type="submission" date="2020-09" db="EMBL/GenBank/DDBJ databases">
        <title>Genome-Enabled Discovery of Anthraquinone Biosynthesis in Senna tora.</title>
        <authorList>
            <person name="Kang S.-H."/>
            <person name="Pandey R.P."/>
            <person name="Lee C.-M."/>
            <person name="Sim J.-S."/>
            <person name="Jeong J.-T."/>
            <person name="Choi B.-S."/>
            <person name="Jung M."/>
            <person name="Ginzburg D."/>
            <person name="Zhao K."/>
            <person name="Won S.Y."/>
            <person name="Oh T.-J."/>
            <person name="Yu Y."/>
            <person name="Kim N.-H."/>
            <person name="Lee O.R."/>
            <person name="Lee T.-H."/>
            <person name="Bashyal P."/>
            <person name="Kim T.-S."/>
            <person name="Lee W.-H."/>
            <person name="Kawkins C."/>
            <person name="Kim C.-K."/>
            <person name="Kim J.S."/>
            <person name="Ahn B.O."/>
            <person name="Rhee S.Y."/>
            <person name="Sohng J.K."/>
        </authorList>
    </citation>
    <scope>NUCLEOTIDE SEQUENCE</scope>
    <source>
        <tissue evidence="2">Leaf</tissue>
    </source>
</reference>
<dbReference type="SUPFAM" id="SSF53098">
    <property type="entry name" value="Ribonuclease H-like"/>
    <property type="match status" value="1"/>
</dbReference>
<protein>
    <submittedName>
        <fullName evidence="2">Reverse transcriptase</fullName>
    </submittedName>
</protein>
<dbReference type="InterPro" id="IPR002156">
    <property type="entry name" value="RNaseH_domain"/>
</dbReference>
<dbReference type="GO" id="GO:0003964">
    <property type="term" value="F:RNA-directed DNA polymerase activity"/>
    <property type="evidence" value="ECO:0007669"/>
    <property type="project" value="UniProtKB-KW"/>
</dbReference>
<dbReference type="GO" id="GO:0003676">
    <property type="term" value="F:nucleic acid binding"/>
    <property type="evidence" value="ECO:0007669"/>
    <property type="project" value="InterPro"/>
</dbReference>
<dbReference type="PANTHER" id="PTHR47723">
    <property type="entry name" value="OS05G0353850 PROTEIN"/>
    <property type="match status" value="1"/>
</dbReference>
<dbReference type="InterPro" id="IPR044730">
    <property type="entry name" value="RNase_H-like_dom_plant"/>
</dbReference>
<evidence type="ECO:0000259" key="1">
    <source>
        <dbReference type="Pfam" id="PF13456"/>
    </source>
</evidence>
<dbReference type="InterPro" id="IPR053151">
    <property type="entry name" value="RNase_H-like"/>
</dbReference>
<keyword evidence="2" id="KW-0808">Transferase</keyword>
<comment type="caution">
    <text evidence="2">The sequence shown here is derived from an EMBL/GenBank/DDBJ whole genome shotgun (WGS) entry which is preliminary data.</text>
</comment>
<dbReference type="AlphaFoldDB" id="A0A835C7W9"/>
<accession>A0A835C7W9</accession>
<evidence type="ECO:0000313" key="3">
    <source>
        <dbReference type="Proteomes" id="UP000634136"/>
    </source>
</evidence>
<gene>
    <name evidence="2" type="ORF">G2W53_009293</name>
</gene>
<dbReference type="OrthoDB" id="1459393at2759"/>
<evidence type="ECO:0000313" key="2">
    <source>
        <dbReference type="EMBL" id="KAF7834434.1"/>
    </source>
</evidence>
<dbReference type="PANTHER" id="PTHR47723:SF19">
    <property type="entry name" value="POLYNUCLEOTIDYL TRANSFERASE, RIBONUCLEASE H-LIKE SUPERFAMILY PROTEIN"/>
    <property type="match status" value="1"/>
</dbReference>
<feature type="domain" description="RNase H type-1" evidence="1">
    <location>
        <begin position="209"/>
        <end position="263"/>
    </location>
</feature>
<organism evidence="2 3">
    <name type="scientific">Senna tora</name>
    <dbReference type="NCBI Taxonomy" id="362788"/>
    <lineage>
        <taxon>Eukaryota</taxon>
        <taxon>Viridiplantae</taxon>
        <taxon>Streptophyta</taxon>
        <taxon>Embryophyta</taxon>
        <taxon>Tracheophyta</taxon>
        <taxon>Spermatophyta</taxon>
        <taxon>Magnoliopsida</taxon>
        <taxon>eudicotyledons</taxon>
        <taxon>Gunneridae</taxon>
        <taxon>Pentapetalae</taxon>
        <taxon>rosids</taxon>
        <taxon>fabids</taxon>
        <taxon>Fabales</taxon>
        <taxon>Fabaceae</taxon>
        <taxon>Caesalpinioideae</taxon>
        <taxon>Cassia clade</taxon>
        <taxon>Senna</taxon>
    </lineage>
</organism>
<dbReference type="InterPro" id="IPR036397">
    <property type="entry name" value="RNaseH_sf"/>
</dbReference>